<dbReference type="Pfam" id="PF00083">
    <property type="entry name" value="Sugar_tr"/>
    <property type="match status" value="1"/>
</dbReference>
<dbReference type="InterPro" id="IPR005828">
    <property type="entry name" value="MFS_sugar_transport-like"/>
</dbReference>
<dbReference type="SUPFAM" id="SSF103473">
    <property type="entry name" value="MFS general substrate transporter"/>
    <property type="match status" value="1"/>
</dbReference>
<keyword evidence="6 7" id="KW-0472">Membrane</keyword>
<keyword evidence="10" id="KW-1185">Reference proteome</keyword>
<keyword evidence="3" id="KW-0813">Transport</keyword>
<dbReference type="GO" id="GO:0016020">
    <property type="term" value="C:membrane"/>
    <property type="evidence" value="ECO:0007669"/>
    <property type="project" value="UniProtKB-SubCell"/>
</dbReference>
<feature type="transmembrane region" description="Helical" evidence="7">
    <location>
        <begin position="119"/>
        <end position="137"/>
    </location>
</feature>
<dbReference type="EMBL" id="BMAO01014100">
    <property type="protein sequence ID" value="GFQ92878.1"/>
    <property type="molecule type" value="Genomic_DNA"/>
</dbReference>
<feature type="transmembrane region" description="Helical" evidence="7">
    <location>
        <begin position="86"/>
        <end position="107"/>
    </location>
</feature>
<feature type="domain" description="Major facilitator superfamily (MFS) profile" evidence="8">
    <location>
        <begin position="52"/>
        <end position="486"/>
    </location>
</feature>
<feature type="transmembrane region" description="Helical" evidence="7">
    <location>
        <begin position="287"/>
        <end position="310"/>
    </location>
</feature>
<feature type="transmembrane region" description="Helical" evidence="7">
    <location>
        <begin position="349"/>
        <end position="367"/>
    </location>
</feature>
<dbReference type="GO" id="GO:0022857">
    <property type="term" value="F:transmembrane transporter activity"/>
    <property type="evidence" value="ECO:0007669"/>
    <property type="project" value="InterPro"/>
</dbReference>
<name>A0A8X6GZ38_TRICU</name>
<dbReference type="Gene3D" id="1.20.1250.20">
    <property type="entry name" value="MFS general substrate transporter like domains"/>
    <property type="match status" value="1"/>
</dbReference>
<feature type="transmembrane region" description="Helical" evidence="7">
    <location>
        <begin position="52"/>
        <end position="74"/>
    </location>
</feature>
<dbReference type="PANTHER" id="PTHR23511:SF5">
    <property type="entry name" value="MAJOR FACILITATOR-TYPE TRANSPORTER HXNZ-RELATED"/>
    <property type="match status" value="1"/>
</dbReference>
<reference evidence="9" key="1">
    <citation type="submission" date="2020-07" db="EMBL/GenBank/DDBJ databases">
        <title>Multicomponent nature underlies the extraordinary mechanical properties of spider dragline silk.</title>
        <authorList>
            <person name="Kono N."/>
            <person name="Nakamura H."/>
            <person name="Mori M."/>
            <person name="Yoshida Y."/>
            <person name="Ohtoshi R."/>
            <person name="Malay A.D."/>
            <person name="Moran D.A.P."/>
            <person name="Tomita M."/>
            <person name="Numata K."/>
            <person name="Arakawa K."/>
        </authorList>
    </citation>
    <scope>NUCLEOTIDE SEQUENCE</scope>
</reference>
<dbReference type="InterPro" id="IPR020846">
    <property type="entry name" value="MFS_dom"/>
</dbReference>
<evidence type="ECO:0000256" key="2">
    <source>
        <dbReference type="ARBA" id="ARBA00008335"/>
    </source>
</evidence>
<sequence>MTENYGLKILNGSQSEKKASIGNDASKNSGALTFTVDDAVNKAGYGKFQIRLLILAGIGWTADACEIFILSVIGDFLACDWPMHRWQIALLTSIVFVGIMVGSPVFGILADIYGRKKSIAGSLALLFVFGAVSAAAPSYQWMVVFRACMGFAVGGLASGLTLCTEYCPTHMRGKAGLYLCYFWSFGTCGVTLVAWLVMDYLDSWRILLVVVSLPSLIVVLVIKWYPESARYYLVSNQRDRAVKILQQMATMNGTELPPGQLVQMSEEQKRGRVQDLLSKEYRLSSVLFWYIWLATAFSYYGIALVSPIIIQHGSLLGIDDANDTNETLFQDMKFLVPCSRLTDRNYIDLLWTSAAEFPGLLAFTILVERCNRKVLLSSSCVIGSVLVVLLLVKAGTTVTLVLLFAARGILLAVFQLIFIVTSETYPTTIRSVAMGFGSAFCRVGGLIVPYVAQVLVVDSPIAAMCLIAGVLFLAGIASAFLPFETRGAKMKEIQSSS</sequence>
<evidence type="ECO:0000256" key="7">
    <source>
        <dbReference type="SAM" id="Phobius"/>
    </source>
</evidence>
<organism evidence="9 10">
    <name type="scientific">Trichonephila clavata</name>
    <name type="common">Joro spider</name>
    <name type="synonym">Nephila clavata</name>
    <dbReference type="NCBI Taxonomy" id="2740835"/>
    <lineage>
        <taxon>Eukaryota</taxon>
        <taxon>Metazoa</taxon>
        <taxon>Ecdysozoa</taxon>
        <taxon>Arthropoda</taxon>
        <taxon>Chelicerata</taxon>
        <taxon>Arachnida</taxon>
        <taxon>Araneae</taxon>
        <taxon>Araneomorphae</taxon>
        <taxon>Entelegynae</taxon>
        <taxon>Araneoidea</taxon>
        <taxon>Nephilidae</taxon>
        <taxon>Trichonephila</taxon>
    </lineage>
</organism>
<feature type="transmembrane region" description="Helical" evidence="7">
    <location>
        <begin position="143"/>
        <end position="163"/>
    </location>
</feature>
<comment type="similarity">
    <text evidence="2">Belongs to the major facilitator superfamily.</text>
</comment>
<keyword evidence="4 7" id="KW-0812">Transmembrane</keyword>
<keyword evidence="5 7" id="KW-1133">Transmembrane helix</keyword>
<evidence type="ECO:0000313" key="10">
    <source>
        <dbReference type="Proteomes" id="UP000887116"/>
    </source>
</evidence>
<feature type="transmembrane region" description="Helical" evidence="7">
    <location>
        <begin position="432"/>
        <end position="455"/>
    </location>
</feature>
<evidence type="ECO:0000256" key="4">
    <source>
        <dbReference type="ARBA" id="ARBA00022692"/>
    </source>
</evidence>
<feature type="transmembrane region" description="Helical" evidence="7">
    <location>
        <begin position="461"/>
        <end position="483"/>
    </location>
</feature>
<proteinExistence type="inferred from homology"/>
<dbReference type="PROSITE" id="PS50850">
    <property type="entry name" value="MFS"/>
    <property type="match status" value="1"/>
</dbReference>
<evidence type="ECO:0000259" key="8">
    <source>
        <dbReference type="PROSITE" id="PS50850"/>
    </source>
</evidence>
<dbReference type="Proteomes" id="UP000887116">
    <property type="component" value="Unassembled WGS sequence"/>
</dbReference>
<evidence type="ECO:0000256" key="3">
    <source>
        <dbReference type="ARBA" id="ARBA00022448"/>
    </source>
</evidence>
<accession>A0A8X6GZ38</accession>
<feature type="transmembrane region" description="Helical" evidence="7">
    <location>
        <begin position="204"/>
        <end position="225"/>
    </location>
</feature>
<comment type="subcellular location">
    <subcellularLocation>
        <location evidence="1">Membrane</location>
        <topology evidence="1">Multi-pass membrane protein</topology>
    </subcellularLocation>
</comment>
<feature type="transmembrane region" description="Helical" evidence="7">
    <location>
        <begin position="175"/>
        <end position="198"/>
    </location>
</feature>
<evidence type="ECO:0000256" key="5">
    <source>
        <dbReference type="ARBA" id="ARBA00022989"/>
    </source>
</evidence>
<evidence type="ECO:0000256" key="6">
    <source>
        <dbReference type="ARBA" id="ARBA00023136"/>
    </source>
</evidence>
<evidence type="ECO:0000256" key="1">
    <source>
        <dbReference type="ARBA" id="ARBA00004141"/>
    </source>
</evidence>
<gene>
    <name evidence="9" type="primary">SVOP</name>
    <name evidence="9" type="ORF">TNCT_153181</name>
</gene>
<comment type="caution">
    <text evidence="9">The sequence shown here is derived from an EMBL/GenBank/DDBJ whole genome shotgun (WGS) entry which is preliminary data.</text>
</comment>
<dbReference type="OrthoDB" id="4139357at2759"/>
<feature type="transmembrane region" description="Helical" evidence="7">
    <location>
        <begin position="398"/>
        <end position="420"/>
    </location>
</feature>
<dbReference type="PANTHER" id="PTHR23511">
    <property type="entry name" value="SYNAPTIC VESICLE GLYCOPROTEIN 2"/>
    <property type="match status" value="1"/>
</dbReference>
<feature type="transmembrane region" description="Helical" evidence="7">
    <location>
        <begin position="374"/>
        <end position="392"/>
    </location>
</feature>
<dbReference type="AlphaFoldDB" id="A0A8X6GZ38"/>
<dbReference type="InterPro" id="IPR036259">
    <property type="entry name" value="MFS_trans_sf"/>
</dbReference>
<protein>
    <submittedName>
        <fullName evidence="9">Synaptic vesicle 2-related protein</fullName>
    </submittedName>
</protein>
<evidence type="ECO:0000313" key="9">
    <source>
        <dbReference type="EMBL" id="GFQ92878.1"/>
    </source>
</evidence>